<reference evidence="1 2" key="1">
    <citation type="journal article" date="2020" name="Cell">
        <title>Large-Scale Comparative Analyses of Tick Genomes Elucidate Their Genetic Diversity and Vector Capacities.</title>
        <authorList>
            <consortium name="Tick Genome and Microbiome Consortium (TIGMIC)"/>
            <person name="Jia N."/>
            <person name="Wang J."/>
            <person name="Shi W."/>
            <person name="Du L."/>
            <person name="Sun Y."/>
            <person name="Zhan W."/>
            <person name="Jiang J.F."/>
            <person name="Wang Q."/>
            <person name="Zhang B."/>
            <person name="Ji P."/>
            <person name="Bell-Sakyi L."/>
            <person name="Cui X.M."/>
            <person name="Yuan T.T."/>
            <person name="Jiang B.G."/>
            <person name="Yang W.F."/>
            <person name="Lam T.T."/>
            <person name="Chang Q.C."/>
            <person name="Ding S.J."/>
            <person name="Wang X.J."/>
            <person name="Zhu J.G."/>
            <person name="Ruan X.D."/>
            <person name="Zhao L."/>
            <person name="Wei J.T."/>
            <person name="Ye R.Z."/>
            <person name="Que T.C."/>
            <person name="Du C.H."/>
            <person name="Zhou Y.H."/>
            <person name="Cheng J.X."/>
            <person name="Dai P.F."/>
            <person name="Guo W.B."/>
            <person name="Han X.H."/>
            <person name="Huang E.J."/>
            <person name="Li L.F."/>
            <person name="Wei W."/>
            <person name="Gao Y.C."/>
            <person name="Liu J.Z."/>
            <person name="Shao H.Z."/>
            <person name="Wang X."/>
            <person name="Wang C.C."/>
            <person name="Yang T.C."/>
            <person name="Huo Q.B."/>
            <person name="Li W."/>
            <person name="Chen H.Y."/>
            <person name="Chen S.E."/>
            <person name="Zhou L.G."/>
            <person name="Ni X.B."/>
            <person name="Tian J.H."/>
            <person name="Sheng Y."/>
            <person name="Liu T."/>
            <person name="Pan Y.S."/>
            <person name="Xia L.Y."/>
            <person name="Li J."/>
            <person name="Zhao F."/>
            <person name="Cao W.C."/>
        </authorList>
    </citation>
    <scope>NUCLEOTIDE SEQUENCE [LARGE SCALE GENOMIC DNA]</scope>
    <source>
        <tissue evidence="1">Larvae</tissue>
    </source>
</reference>
<dbReference type="EMBL" id="JABSTQ010002409">
    <property type="protein sequence ID" value="KAG0444152.1"/>
    <property type="molecule type" value="Genomic_DNA"/>
</dbReference>
<name>A0AC60QXP2_IXOPE</name>
<comment type="caution">
    <text evidence="1">The sequence shown here is derived from an EMBL/GenBank/DDBJ whole genome shotgun (WGS) entry which is preliminary data.</text>
</comment>
<accession>A0AC60QXP2</accession>
<sequence length="329" mass="37109">MPRISSEDTLTLDVNPLYRIPLVAINCFILVASFGGLSTATYSLYYRFSELSLTGGSVLITVAVNLEIPILSISFVTFIVSFVGFFGALRENKTLLRCYIRLLTNGMFFVLLVAMVIAGIPFISKNTLQSLVSVELVERYRDNADYRQLIDSVQEKFECCGVTEDGYKDWNQNIYLNCSRSNPSAERCFVPSSCCQPMEVVQDLEAILKRRFCGQDVLKVSEQEAWERVYQRNCVDALVKTMRGNLFVVFAVTLIILAALIVMRFMGVCVNHEIVVVERIYKKHYKGVLARLAKAKARREKRERSKSVSKDVTSRSANTSSDSETSSPE</sequence>
<keyword evidence="2" id="KW-1185">Reference proteome</keyword>
<evidence type="ECO:0000313" key="2">
    <source>
        <dbReference type="Proteomes" id="UP000805193"/>
    </source>
</evidence>
<organism evidence="1 2">
    <name type="scientific">Ixodes persulcatus</name>
    <name type="common">Taiga tick</name>
    <dbReference type="NCBI Taxonomy" id="34615"/>
    <lineage>
        <taxon>Eukaryota</taxon>
        <taxon>Metazoa</taxon>
        <taxon>Ecdysozoa</taxon>
        <taxon>Arthropoda</taxon>
        <taxon>Chelicerata</taxon>
        <taxon>Arachnida</taxon>
        <taxon>Acari</taxon>
        <taxon>Parasitiformes</taxon>
        <taxon>Ixodida</taxon>
        <taxon>Ixodoidea</taxon>
        <taxon>Ixodidae</taxon>
        <taxon>Ixodinae</taxon>
        <taxon>Ixodes</taxon>
    </lineage>
</organism>
<protein>
    <submittedName>
        <fullName evidence="1">Uncharacterized protein</fullName>
    </submittedName>
</protein>
<evidence type="ECO:0000313" key="1">
    <source>
        <dbReference type="EMBL" id="KAG0444152.1"/>
    </source>
</evidence>
<gene>
    <name evidence="1" type="ORF">HPB47_014111</name>
</gene>
<dbReference type="Proteomes" id="UP000805193">
    <property type="component" value="Unassembled WGS sequence"/>
</dbReference>
<proteinExistence type="predicted"/>